<dbReference type="Proteomes" id="UP000330807">
    <property type="component" value="Unassembled WGS sequence"/>
</dbReference>
<feature type="domain" description="HNH nuclease" evidence="2">
    <location>
        <begin position="59"/>
        <end position="120"/>
    </location>
</feature>
<dbReference type="GO" id="GO:0008270">
    <property type="term" value="F:zinc ion binding"/>
    <property type="evidence" value="ECO:0007669"/>
    <property type="project" value="InterPro"/>
</dbReference>
<evidence type="ECO:0000259" key="2">
    <source>
        <dbReference type="SMART" id="SM00507"/>
    </source>
</evidence>
<proteinExistence type="predicted"/>
<gene>
    <name evidence="3" type="ORF">LMKDKBCB_02239</name>
</gene>
<organism evidence="3 4">
    <name type="scientific">Collinsella aerofaciens</name>
    <dbReference type="NCBI Taxonomy" id="74426"/>
    <lineage>
        <taxon>Bacteria</taxon>
        <taxon>Bacillati</taxon>
        <taxon>Actinomycetota</taxon>
        <taxon>Coriobacteriia</taxon>
        <taxon>Coriobacteriales</taxon>
        <taxon>Coriobacteriaceae</taxon>
        <taxon>Collinsella</taxon>
    </lineage>
</organism>
<dbReference type="GO" id="GO:0004519">
    <property type="term" value="F:endonuclease activity"/>
    <property type="evidence" value="ECO:0007669"/>
    <property type="project" value="UniProtKB-KW"/>
</dbReference>
<evidence type="ECO:0000313" key="4">
    <source>
        <dbReference type="Proteomes" id="UP000330807"/>
    </source>
</evidence>
<dbReference type="InterPro" id="IPR003615">
    <property type="entry name" value="HNH_nuc"/>
</dbReference>
<feature type="compositionally biased region" description="Basic residues" evidence="1">
    <location>
        <begin position="23"/>
        <end position="34"/>
    </location>
</feature>
<sequence>MPSSMCPICGKPYLGASCPRCKRVSRSSRSHSKRSQSQEKARKQTNPWRSEYSRKEYKNARQIAIQRTNGRCAACGKVCAKRRGSSWLLSGAGVHHIRPLSQGGGNGADNLVLLCVSCHNRIDAARRAAER</sequence>
<dbReference type="EMBL" id="CABWIH010000054">
    <property type="protein sequence ID" value="VWM01984.1"/>
    <property type="molecule type" value="Genomic_DNA"/>
</dbReference>
<protein>
    <submittedName>
        <fullName evidence="3">HNH endonuclease</fullName>
    </submittedName>
</protein>
<dbReference type="AlphaFoldDB" id="A0A5K1JDK4"/>
<keyword evidence="3" id="KW-0540">Nuclease</keyword>
<dbReference type="CDD" id="cd00085">
    <property type="entry name" value="HNHc"/>
    <property type="match status" value="1"/>
</dbReference>
<evidence type="ECO:0000313" key="3">
    <source>
        <dbReference type="EMBL" id="VWM01984.1"/>
    </source>
</evidence>
<dbReference type="GO" id="GO:0003676">
    <property type="term" value="F:nucleic acid binding"/>
    <property type="evidence" value="ECO:0007669"/>
    <property type="project" value="InterPro"/>
</dbReference>
<accession>A0A5K1JDK4</accession>
<keyword evidence="3" id="KW-0255">Endonuclease</keyword>
<dbReference type="SMART" id="SM00507">
    <property type="entry name" value="HNHc"/>
    <property type="match status" value="1"/>
</dbReference>
<dbReference type="Pfam" id="PF01844">
    <property type="entry name" value="HNH"/>
    <property type="match status" value="1"/>
</dbReference>
<dbReference type="Gene3D" id="1.10.30.50">
    <property type="match status" value="1"/>
</dbReference>
<dbReference type="InterPro" id="IPR002711">
    <property type="entry name" value="HNH"/>
</dbReference>
<feature type="region of interest" description="Disordered" evidence="1">
    <location>
        <begin position="23"/>
        <end position="57"/>
    </location>
</feature>
<name>A0A5K1JDK4_9ACTN</name>
<evidence type="ECO:0000256" key="1">
    <source>
        <dbReference type="SAM" id="MobiDB-lite"/>
    </source>
</evidence>
<keyword evidence="3" id="KW-0378">Hydrolase</keyword>
<reference evidence="3 4" key="1">
    <citation type="submission" date="2019-10" db="EMBL/GenBank/DDBJ databases">
        <authorList>
            <person name="Wolf R A."/>
        </authorList>
    </citation>
    <scope>NUCLEOTIDE SEQUENCE [LARGE SCALE GENOMIC DNA]</scope>
    <source>
        <strain evidence="3">Collinsella_aerofaciens_AK_138A</strain>
    </source>
</reference>